<protein>
    <submittedName>
        <fullName evidence="1">Uncharacterized protein</fullName>
    </submittedName>
</protein>
<dbReference type="Proteomes" id="UP000002640">
    <property type="component" value="Unassembled WGS sequence"/>
</dbReference>
<feature type="non-terminal residue" evidence="1">
    <location>
        <position position="86"/>
    </location>
</feature>
<name>G5ACT0_PHYSP</name>
<dbReference type="AlphaFoldDB" id="G5ACT0"/>
<reference evidence="1 2" key="1">
    <citation type="journal article" date="2006" name="Science">
        <title>Phytophthora genome sequences uncover evolutionary origins and mechanisms of pathogenesis.</title>
        <authorList>
            <person name="Tyler B.M."/>
            <person name="Tripathy S."/>
            <person name="Zhang X."/>
            <person name="Dehal P."/>
            <person name="Jiang R.H."/>
            <person name="Aerts A."/>
            <person name="Arredondo F.D."/>
            <person name="Baxter L."/>
            <person name="Bensasson D."/>
            <person name="Beynon J.L."/>
            <person name="Chapman J."/>
            <person name="Damasceno C.M."/>
            <person name="Dorrance A.E."/>
            <person name="Dou D."/>
            <person name="Dickerman A.W."/>
            <person name="Dubchak I.L."/>
            <person name="Garbelotto M."/>
            <person name="Gijzen M."/>
            <person name="Gordon S.G."/>
            <person name="Govers F."/>
            <person name="Grunwald N.J."/>
            <person name="Huang W."/>
            <person name="Ivors K.L."/>
            <person name="Jones R.W."/>
            <person name="Kamoun S."/>
            <person name="Krampis K."/>
            <person name="Lamour K.H."/>
            <person name="Lee M.K."/>
            <person name="McDonald W.H."/>
            <person name="Medina M."/>
            <person name="Meijer H.J."/>
            <person name="Nordberg E.K."/>
            <person name="Maclean D.J."/>
            <person name="Ospina-Giraldo M.D."/>
            <person name="Morris P.F."/>
            <person name="Phuntumart V."/>
            <person name="Putnam N.H."/>
            <person name="Rash S."/>
            <person name="Rose J.K."/>
            <person name="Sakihama Y."/>
            <person name="Salamov A.A."/>
            <person name="Savidor A."/>
            <person name="Scheuring C.F."/>
            <person name="Smith B.M."/>
            <person name="Sobral B.W."/>
            <person name="Terry A."/>
            <person name="Torto-Alalibo T.A."/>
            <person name="Win J."/>
            <person name="Xu Z."/>
            <person name="Zhang H."/>
            <person name="Grigoriev I.V."/>
            <person name="Rokhsar D.S."/>
            <person name="Boore J.L."/>
        </authorList>
    </citation>
    <scope>NUCLEOTIDE SEQUENCE [LARGE SCALE GENOMIC DNA]</scope>
    <source>
        <strain evidence="1 2">P6497</strain>
    </source>
</reference>
<sequence>LLPAVQANLNHTRVQSLAGRAPVEVFTALPASSTLDAMKRQRLRDMAAHNGIPANFDVGDFVLWSRIDQCLPNHKLLGHWVGPFKV</sequence>
<dbReference type="GeneID" id="20650681"/>
<gene>
    <name evidence="1" type="ORF">PHYSODRAFT_379596</name>
</gene>
<dbReference type="KEGG" id="psoj:PHYSODRAFT_379596"/>
<evidence type="ECO:0000313" key="1">
    <source>
        <dbReference type="EMBL" id="EGZ07154.1"/>
    </source>
</evidence>
<organism evidence="1 2">
    <name type="scientific">Phytophthora sojae (strain P6497)</name>
    <name type="common">Soybean stem and root rot agent</name>
    <name type="synonym">Phytophthora megasperma f. sp. glycines</name>
    <dbReference type="NCBI Taxonomy" id="1094619"/>
    <lineage>
        <taxon>Eukaryota</taxon>
        <taxon>Sar</taxon>
        <taxon>Stramenopiles</taxon>
        <taxon>Oomycota</taxon>
        <taxon>Peronosporomycetes</taxon>
        <taxon>Peronosporales</taxon>
        <taxon>Peronosporaceae</taxon>
        <taxon>Phytophthora</taxon>
    </lineage>
</organism>
<dbReference type="InParanoid" id="G5ACT0"/>
<feature type="non-terminal residue" evidence="1">
    <location>
        <position position="1"/>
    </location>
</feature>
<dbReference type="RefSeq" id="XP_009537918.1">
    <property type="nucleotide sequence ID" value="XM_009539623.1"/>
</dbReference>
<evidence type="ECO:0000313" key="2">
    <source>
        <dbReference type="Proteomes" id="UP000002640"/>
    </source>
</evidence>
<dbReference type="EMBL" id="JH159163">
    <property type="protein sequence ID" value="EGZ07154.1"/>
    <property type="molecule type" value="Genomic_DNA"/>
</dbReference>
<accession>G5ACT0</accession>
<keyword evidence="2" id="KW-1185">Reference proteome</keyword>
<proteinExistence type="predicted"/>